<evidence type="ECO:0000313" key="2">
    <source>
        <dbReference type="Proteomes" id="UP001281147"/>
    </source>
</evidence>
<gene>
    <name evidence="1" type="primary">CSH1_1</name>
    <name evidence="1" type="ORF">LTR37_000598</name>
</gene>
<dbReference type="EMBL" id="JAUTXU010000003">
    <property type="protein sequence ID" value="KAK3725087.1"/>
    <property type="molecule type" value="Genomic_DNA"/>
</dbReference>
<evidence type="ECO:0000313" key="1">
    <source>
        <dbReference type="EMBL" id="KAK3725087.1"/>
    </source>
</evidence>
<reference evidence="1" key="1">
    <citation type="submission" date="2023-07" db="EMBL/GenBank/DDBJ databases">
        <title>Black Yeasts Isolated from many extreme environments.</title>
        <authorList>
            <person name="Coleine C."/>
            <person name="Stajich J.E."/>
            <person name="Selbmann L."/>
        </authorList>
    </citation>
    <scope>NUCLEOTIDE SEQUENCE</scope>
    <source>
        <strain evidence="1">CCFEE 5714</strain>
    </source>
</reference>
<comment type="caution">
    <text evidence="1">The sequence shown here is derived from an EMBL/GenBank/DDBJ whole genome shotgun (WGS) entry which is preliminary data.</text>
</comment>
<sequence>MSDSMQYTRLGRSGLKISKVVLGCMSYGDKNWQPWVLNEEEGLPILKHACDCGINTFDVADTYSNGRSEEILGKFLREYNIDRRSVVIMSKVFNFVDETRGPIDAANMGNNSGVRVNRVGLSRKHILDAVEASTERLGTYIDVLQTHRLDRDTPMEEIMNALNDVVESGKARYIGASSMAAWEFQMLQTVAEKLNWHRLISMQDFHNLIYREEERETMPYCQATGVGYLPWSPLAAGVLAHAWHDCTDAREESDVFLKALFRGREEETDKAIVGRVEEVAAKKGISMAQVVIAWPMGKGELNPIMGLDTKDRIDQAVEGMRMTLTREEMEYLEEPYMAKNVSGY</sequence>
<accession>A0ACC3NYM9</accession>
<keyword evidence="2" id="KW-1185">Reference proteome</keyword>
<dbReference type="Proteomes" id="UP001281147">
    <property type="component" value="Unassembled WGS sequence"/>
</dbReference>
<proteinExistence type="predicted"/>
<organism evidence="1 2">
    <name type="scientific">Vermiconidia calcicola</name>
    <dbReference type="NCBI Taxonomy" id="1690605"/>
    <lineage>
        <taxon>Eukaryota</taxon>
        <taxon>Fungi</taxon>
        <taxon>Dikarya</taxon>
        <taxon>Ascomycota</taxon>
        <taxon>Pezizomycotina</taxon>
        <taxon>Dothideomycetes</taxon>
        <taxon>Dothideomycetidae</taxon>
        <taxon>Mycosphaerellales</taxon>
        <taxon>Extremaceae</taxon>
        <taxon>Vermiconidia</taxon>
    </lineage>
</organism>
<protein>
    <submittedName>
        <fullName evidence="1">CSG1/SUR1-like protein</fullName>
    </submittedName>
</protein>
<name>A0ACC3NYM9_9PEZI</name>